<feature type="region of interest" description="Disordered" evidence="4">
    <location>
        <begin position="193"/>
        <end position="244"/>
    </location>
</feature>
<feature type="compositionally biased region" description="Polar residues" evidence="4">
    <location>
        <begin position="437"/>
        <end position="446"/>
    </location>
</feature>
<feature type="region of interest" description="Disordered" evidence="4">
    <location>
        <begin position="396"/>
        <end position="447"/>
    </location>
</feature>
<feature type="region of interest" description="Disordered" evidence="4">
    <location>
        <begin position="1"/>
        <end position="52"/>
    </location>
</feature>
<dbReference type="GO" id="GO:0005634">
    <property type="term" value="C:nucleus"/>
    <property type="evidence" value="ECO:0007669"/>
    <property type="project" value="UniProtKB-SubCell"/>
</dbReference>
<keyword evidence="6" id="KW-1185">Reference proteome</keyword>
<accession>A0A183CCZ1</accession>
<dbReference type="Gene3D" id="2.40.290.10">
    <property type="match status" value="1"/>
</dbReference>
<organism evidence="6 7">
    <name type="scientific">Globodera pallida</name>
    <name type="common">Potato cyst nematode worm</name>
    <name type="synonym">Heterodera pallida</name>
    <dbReference type="NCBI Taxonomy" id="36090"/>
    <lineage>
        <taxon>Eukaryota</taxon>
        <taxon>Metazoa</taxon>
        <taxon>Ecdysozoa</taxon>
        <taxon>Nematoda</taxon>
        <taxon>Chromadorea</taxon>
        <taxon>Rhabditida</taxon>
        <taxon>Tylenchina</taxon>
        <taxon>Tylenchomorpha</taxon>
        <taxon>Tylenchoidea</taxon>
        <taxon>Heteroderidae</taxon>
        <taxon>Heteroderinae</taxon>
        <taxon>Globodera</taxon>
    </lineage>
</organism>
<proteinExistence type="predicted"/>
<dbReference type="AlphaFoldDB" id="A0A183CCZ1"/>
<feature type="compositionally biased region" description="Polar residues" evidence="4">
    <location>
        <begin position="214"/>
        <end position="244"/>
    </location>
</feature>
<feature type="compositionally biased region" description="Basic and acidic residues" evidence="4">
    <location>
        <begin position="197"/>
        <end position="210"/>
    </location>
</feature>
<reference evidence="6" key="1">
    <citation type="submission" date="2013-12" db="EMBL/GenBank/DDBJ databases">
        <authorList>
            <person name="Aslett M."/>
        </authorList>
    </citation>
    <scope>NUCLEOTIDE SEQUENCE [LARGE SCALE GENOMIC DNA]</scope>
    <source>
        <strain evidence="6">Lindley</strain>
    </source>
</reference>
<evidence type="ECO:0000313" key="7">
    <source>
        <dbReference type="WBParaSite" id="GPLIN_001074300"/>
    </source>
</evidence>
<feature type="compositionally biased region" description="Basic and acidic residues" evidence="4">
    <location>
        <begin position="26"/>
        <end position="40"/>
    </location>
</feature>
<dbReference type="Proteomes" id="UP000050741">
    <property type="component" value="Unassembled WGS sequence"/>
</dbReference>
<name>A0A183CCZ1_GLOPA</name>
<dbReference type="SUPFAM" id="SSF100939">
    <property type="entry name" value="SPOC domain-like"/>
    <property type="match status" value="1"/>
</dbReference>
<reference evidence="6" key="2">
    <citation type="submission" date="2014-05" db="EMBL/GenBank/DDBJ databases">
        <title>The genome and life-stage specific transcriptomes of Globodera pallida elucidate key aspects of plant parasitism by a cyst nematode.</title>
        <authorList>
            <person name="Cotton J.A."/>
            <person name="Lilley C.J."/>
            <person name="Jones L.M."/>
            <person name="Kikuchi T."/>
            <person name="Reid A.J."/>
            <person name="Thorpe P."/>
            <person name="Tsai I.J."/>
            <person name="Beasley H."/>
            <person name="Blok V."/>
            <person name="Cock P.J.A."/>
            <person name="Van den Akker S.E."/>
            <person name="Holroyd N."/>
            <person name="Hunt M."/>
            <person name="Mantelin S."/>
            <person name="Naghra H."/>
            <person name="Pain A."/>
            <person name="Palomares-Rius J.E."/>
            <person name="Zarowiecki M."/>
            <person name="Berriman M."/>
            <person name="Jones J.T."/>
            <person name="Urwin P.E."/>
        </authorList>
    </citation>
    <scope>NUCLEOTIDE SEQUENCE [LARGE SCALE GENOMIC DNA]</scope>
    <source>
        <strain evidence="6">Lindley</strain>
    </source>
</reference>
<evidence type="ECO:0000256" key="2">
    <source>
        <dbReference type="ARBA" id="ARBA00022884"/>
    </source>
</evidence>
<feature type="domain" description="SPOC" evidence="5">
    <location>
        <begin position="454"/>
        <end position="601"/>
    </location>
</feature>
<reference evidence="7" key="3">
    <citation type="submission" date="2016-06" db="UniProtKB">
        <authorList>
            <consortium name="WormBaseParasite"/>
        </authorList>
    </citation>
    <scope>IDENTIFICATION</scope>
</reference>
<dbReference type="InterPro" id="IPR016194">
    <property type="entry name" value="SPOC-like_C_dom_sf"/>
</dbReference>
<feature type="compositionally biased region" description="Basic and acidic residues" evidence="4">
    <location>
        <begin position="412"/>
        <end position="433"/>
    </location>
</feature>
<dbReference type="GO" id="GO:0003723">
    <property type="term" value="F:RNA binding"/>
    <property type="evidence" value="ECO:0007669"/>
    <property type="project" value="UniProtKB-KW"/>
</dbReference>
<dbReference type="InterPro" id="IPR012921">
    <property type="entry name" value="SPOC_C"/>
</dbReference>
<protein>
    <submittedName>
        <fullName evidence="7">SPOC domain-containing protein</fullName>
    </submittedName>
</protein>
<evidence type="ECO:0000256" key="3">
    <source>
        <dbReference type="ARBA" id="ARBA00023242"/>
    </source>
</evidence>
<dbReference type="PROSITE" id="PS50917">
    <property type="entry name" value="SPOC"/>
    <property type="match status" value="1"/>
</dbReference>
<dbReference type="WBParaSite" id="GPLIN_001074300">
    <property type="protein sequence ID" value="GPLIN_001074300"/>
    <property type="gene ID" value="GPLIN_001074300"/>
</dbReference>
<evidence type="ECO:0000259" key="5">
    <source>
        <dbReference type="PROSITE" id="PS50917"/>
    </source>
</evidence>
<keyword evidence="2" id="KW-0694">RNA-binding</keyword>
<evidence type="ECO:0000256" key="1">
    <source>
        <dbReference type="ARBA" id="ARBA00004123"/>
    </source>
</evidence>
<evidence type="ECO:0000313" key="6">
    <source>
        <dbReference type="Proteomes" id="UP000050741"/>
    </source>
</evidence>
<sequence length="643" mass="72338">MKKKQHQVRTNSNPTTNFEPTTKVQGVEKRRQEKEKELLKQHQRNKLLTNTARLRTSAIQPAAPQAKKPPIIDLTSEESNLAIEVNKTKYTIRQTGANHAYAHQPNWTDGHLSNCNGPTRTSHPGAISNKNNNRLDIYNSGRIEHAFNKDMAPINGKAMVNVNSESRTSNPKRTLCGESSSILRKLHPTECVHAQHRPHDSTKLDDHTIDNCEPVNNSTRPNDSANVDNNLTSSNNTQKSGSIQHNINSTATTNQHVDNHNFKVYNSKPARHDQPHIASLQITFRRRVEKHLSSKCKSNDETTSTTRKEISIALSTGRHRTDDPISKQLRTARGLTTKRTSRDSQQPVIASIQFDGDSHGYIRFAEQTAATEACSAMKNFPLGGDDKCITVDYAKDEKKDDEKRVPTAPRKRPYDGQHHYHHNQQHESAEAKRARQRTPSPSQSPTRVGCFESYFQLRGTVPCTWKGVLMLKKSEYPLSLYRVFGREHLVQDFLRDSDGVALRLSINQRLPVVADLYTKLSEYDRTQLAVMFAMERDRPCEPLVKYLQEKNAAGVISVPGAVLYVLTHTPITEKLVKFFAPRICPLLTPTPNHLMLVLKLTAQPTVNNVHIFDKGKGEVNYPPPIPLFCGVSSKNTPNSAVNI</sequence>
<dbReference type="InterPro" id="IPR010912">
    <property type="entry name" value="SPOC_met"/>
</dbReference>
<dbReference type="Pfam" id="PF07744">
    <property type="entry name" value="SPOC"/>
    <property type="match status" value="1"/>
</dbReference>
<feature type="compositionally biased region" description="Polar residues" evidence="4">
    <location>
        <begin position="8"/>
        <end position="24"/>
    </location>
</feature>
<keyword evidence="3" id="KW-0539">Nucleus</keyword>
<feature type="compositionally biased region" description="Basic and acidic residues" evidence="4">
    <location>
        <begin position="396"/>
        <end position="405"/>
    </location>
</feature>
<comment type="subcellular location">
    <subcellularLocation>
        <location evidence="1">Nucleus</location>
    </subcellularLocation>
</comment>
<evidence type="ECO:0000256" key="4">
    <source>
        <dbReference type="SAM" id="MobiDB-lite"/>
    </source>
</evidence>